<dbReference type="Pfam" id="PF00698">
    <property type="entry name" value="Acyl_transf_1"/>
    <property type="match status" value="1"/>
</dbReference>
<organism evidence="6 7">
    <name type="scientific">Penicillium canariense</name>
    <dbReference type="NCBI Taxonomy" id="189055"/>
    <lineage>
        <taxon>Eukaryota</taxon>
        <taxon>Fungi</taxon>
        <taxon>Dikarya</taxon>
        <taxon>Ascomycota</taxon>
        <taxon>Pezizomycotina</taxon>
        <taxon>Eurotiomycetes</taxon>
        <taxon>Eurotiomycetidae</taxon>
        <taxon>Eurotiales</taxon>
        <taxon>Aspergillaceae</taxon>
        <taxon>Penicillium</taxon>
    </lineage>
</organism>
<dbReference type="Proteomes" id="UP001149163">
    <property type="component" value="Unassembled WGS sequence"/>
</dbReference>
<keyword evidence="7" id="KW-1185">Reference proteome</keyword>
<dbReference type="SUPFAM" id="SSF55048">
    <property type="entry name" value="Probable ACP-binding domain of malonyl-CoA ACP transacylase"/>
    <property type="match status" value="1"/>
</dbReference>
<comment type="caution">
    <text evidence="6">The sequence shown here is derived from an EMBL/GenBank/DDBJ whole genome shotgun (WGS) entry which is preliminary data.</text>
</comment>
<dbReference type="RefSeq" id="XP_056548053.1">
    <property type="nucleotide sequence ID" value="XM_056684447.1"/>
</dbReference>
<evidence type="ECO:0000313" key="6">
    <source>
        <dbReference type="EMBL" id="KAJ5176445.1"/>
    </source>
</evidence>
<dbReference type="Gene3D" id="3.40.366.10">
    <property type="entry name" value="Malonyl-Coenzyme A Acyl Carrier Protein, domain 2"/>
    <property type="match status" value="1"/>
</dbReference>
<dbReference type="EMBL" id="JAPQKN010000001">
    <property type="protein sequence ID" value="KAJ5176445.1"/>
    <property type="molecule type" value="Genomic_DNA"/>
</dbReference>
<evidence type="ECO:0000256" key="2">
    <source>
        <dbReference type="ARBA" id="ARBA00022679"/>
    </source>
</evidence>
<feature type="domain" description="Malonyl-CoA:ACP transacylase (MAT)" evidence="5">
    <location>
        <begin position="76"/>
        <end position="407"/>
    </location>
</feature>
<dbReference type="SMART" id="SM00827">
    <property type="entry name" value="PKS_AT"/>
    <property type="match status" value="1"/>
</dbReference>
<comment type="catalytic activity">
    <reaction evidence="4">
        <text>holo-[ACP] + malonyl-CoA = malonyl-[ACP] + CoA</text>
        <dbReference type="Rhea" id="RHEA:41792"/>
        <dbReference type="Rhea" id="RHEA-COMP:9623"/>
        <dbReference type="Rhea" id="RHEA-COMP:9685"/>
        <dbReference type="ChEBI" id="CHEBI:57287"/>
        <dbReference type="ChEBI" id="CHEBI:57384"/>
        <dbReference type="ChEBI" id="CHEBI:64479"/>
        <dbReference type="ChEBI" id="CHEBI:78449"/>
        <dbReference type="EC" id="2.3.1.39"/>
    </reaction>
</comment>
<dbReference type="GO" id="GO:0006633">
    <property type="term" value="P:fatty acid biosynthetic process"/>
    <property type="evidence" value="ECO:0007669"/>
    <property type="project" value="TreeGrafter"/>
</dbReference>
<gene>
    <name evidence="6" type="ORF">N7482_002322</name>
</gene>
<dbReference type="GO" id="GO:0016787">
    <property type="term" value="F:hydrolase activity"/>
    <property type="evidence" value="ECO:0007669"/>
    <property type="project" value="UniProtKB-KW"/>
</dbReference>
<reference evidence="6" key="2">
    <citation type="journal article" date="2023" name="IMA Fungus">
        <title>Comparative genomic study of the Penicillium genus elucidates a diverse pangenome and 15 lateral gene transfer events.</title>
        <authorList>
            <person name="Petersen C."/>
            <person name="Sorensen T."/>
            <person name="Nielsen M.R."/>
            <person name="Sondergaard T.E."/>
            <person name="Sorensen J.L."/>
            <person name="Fitzpatrick D.A."/>
            <person name="Frisvad J.C."/>
            <person name="Nielsen K.L."/>
        </authorList>
    </citation>
    <scope>NUCLEOTIDE SEQUENCE</scope>
    <source>
        <strain evidence="6">IBT 26290</strain>
    </source>
</reference>
<dbReference type="GO" id="GO:0004314">
    <property type="term" value="F:[acyl-carrier-protein] S-malonyltransferase activity"/>
    <property type="evidence" value="ECO:0007669"/>
    <property type="project" value="UniProtKB-EC"/>
</dbReference>
<name>A0A9W9IFT8_9EURO</name>
<keyword evidence="6" id="KW-0378">Hydrolase</keyword>
<proteinExistence type="predicted"/>
<dbReference type="InterPro" id="IPR014043">
    <property type="entry name" value="Acyl_transferase_dom"/>
</dbReference>
<dbReference type="PANTHER" id="PTHR42681:SF1">
    <property type="entry name" value="MALONYL-COA-ACYL CARRIER PROTEIN TRANSACYLASE, MITOCHONDRIAL"/>
    <property type="match status" value="1"/>
</dbReference>
<dbReference type="InterPro" id="IPR016036">
    <property type="entry name" value="Malonyl_transacylase_ACP-bd"/>
</dbReference>
<dbReference type="Gene3D" id="3.30.70.250">
    <property type="entry name" value="Malonyl-CoA ACP transacylase, ACP-binding"/>
    <property type="match status" value="1"/>
</dbReference>
<sequence length="423" mass="46776">MIEESAETVRRRDRLRRYSDTHVTRPHAEAALHVNSFSVGLLAMSGSMGGVTMKKARGAVSAFENALRRDFKTPAVGHGVQRVGMANTWMDHFPRTTTRLLDEMDSILGFKLSRVIIDGPNSRLNQTENAQPAVMAMSVLILRVLEEEIGFDTKARVDVTLGHSLGEFSALVAAGYLQFADALRLVRRRAEVMARCTRHIVEQSGESYGMVALVCEPDHLEDLLRTVYDFLGLGTSPFDDTGYAMPPIQQVMVANINSSNQIVLSGSIERIKALLVQLRQFGGHDPRAVRLKSDSPFHSPVMSPAAEYMRTALEGVDITFPAMAPCISNVSALPFQSKEDLKDLLSRQCTDTVRWWDSIRYLHQERGVSRWIGIGPGKVGRNLVGKEVGRVSTKGGGVWAVCDPREMEDMMAALEETDSEARS</sequence>
<dbReference type="GeneID" id="81423623"/>
<reference evidence="6" key="1">
    <citation type="submission" date="2022-11" db="EMBL/GenBank/DDBJ databases">
        <authorList>
            <person name="Petersen C."/>
        </authorList>
    </citation>
    <scope>NUCLEOTIDE SEQUENCE</scope>
    <source>
        <strain evidence="6">IBT 26290</strain>
    </source>
</reference>
<evidence type="ECO:0000313" key="7">
    <source>
        <dbReference type="Proteomes" id="UP001149163"/>
    </source>
</evidence>
<dbReference type="OrthoDB" id="541883at2759"/>
<dbReference type="EC" id="2.3.1.39" evidence="1"/>
<keyword evidence="2 6" id="KW-0808">Transferase</keyword>
<evidence type="ECO:0000259" key="5">
    <source>
        <dbReference type="SMART" id="SM00827"/>
    </source>
</evidence>
<dbReference type="InterPro" id="IPR016035">
    <property type="entry name" value="Acyl_Trfase/lysoPLipase"/>
</dbReference>
<keyword evidence="3" id="KW-0012">Acyltransferase</keyword>
<dbReference type="SUPFAM" id="SSF52151">
    <property type="entry name" value="FabD/lysophospholipase-like"/>
    <property type="match status" value="1"/>
</dbReference>
<evidence type="ECO:0000256" key="3">
    <source>
        <dbReference type="ARBA" id="ARBA00023315"/>
    </source>
</evidence>
<dbReference type="AlphaFoldDB" id="A0A9W9IFT8"/>
<protein>
    <recommendedName>
        <fullName evidence="1">[acyl-carrier-protein] S-malonyltransferase</fullName>
        <ecNumber evidence="1">2.3.1.39</ecNumber>
    </recommendedName>
</protein>
<dbReference type="PANTHER" id="PTHR42681">
    <property type="entry name" value="MALONYL-COA-ACYL CARRIER PROTEIN TRANSACYLASE, MITOCHONDRIAL"/>
    <property type="match status" value="1"/>
</dbReference>
<accession>A0A9W9IFT8</accession>
<evidence type="ECO:0000256" key="1">
    <source>
        <dbReference type="ARBA" id="ARBA00013258"/>
    </source>
</evidence>
<dbReference type="InterPro" id="IPR001227">
    <property type="entry name" value="Ac_transferase_dom_sf"/>
</dbReference>
<dbReference type="GO" id="GO:0005739">
    <property type="term" value="C:mitochondrion"/>
    <property type="evidence" value="ECO:0007669"/>
    <property type="project" value="TreeGrafter"/>
</dbReference>
<dbReference type="InterPro" id="IPR050858">
    <property type="entry name" value="Mal-CoA-ACP_Trans/PKS_FabD"/>
</dbReference>
<evidence type="ECO:0000256" key="4">
    <source>
        <dbReference type="ARBA" id="ARBA00048462"/>
    </source>
</evidence>